<protein>
    <submittedName>
        <fullName evidence="1">Uncharacterized protein</fullName>
    </submittedName>
</protein>
<accession>A0A2N5X607</accession>
<organism evidence="1 2">
    <name type="scientific">Pseudohalioglobus lutimaris</name>
    <dbReference type="NCBI Taxonomy" id="1737061"/>
    <lineage>
        <taxon>Bacteria</taxon>
        <taxon>Pseudomonadati</taxon>
        <taxon>Pseudomonadota</taxon>
        <taxon>Gammaproteobacteria</taxon>
        <taxon>Cellvibrionales</taxon>
        <taxon>Halieaceae</taxon>
        <taxon>Pseudohalioglobus</taxon>
    </lineage>
</organism>
<reference evidence="1 2" key="1">
    <citation type="submission" date="2018-01" db="EMBL/GenBank/DDBJ databases">
        <title>The draft genome sequence of Halioglobus lutimaris HF004.</title>
        <authorList>
            <person name="Du Z.-J."/>
            <person name="Shi M.-J."/>
        </authorList>
    </citation>
    <scope>NUCLEOTIDE SEQUENCE [LARGE SCALE GENOMIC DNA]</scope>
    <source>
        <strain evidence="1 2">HF004</strain>
    </source>
</reference>
<name>A0A2N5X607_9GAMM</name>
<evidence type="ECO:0000313" key="1">
    <source>
        <dbReference type="EMBL" id="PLW69908.1"/>
    </source>
</evidence>
<proteinExistence type="predicted"/>
<dbReference type="EMBL" id="PKUS01000003">
    <property type="protein sequence ID" value="PLW69908.1"/>
    <property type="molecule type" value="Genomic_DNA"/>
</dbReference>
<evidence type="ECO:0000313" key="2">
    <source>
        <dbReference type="Proteomes" id="UP000235005"/>
    </source>
</evidence>
<dbReference type="Proteomes" id="UP000235005">
    <property type="component" value="Unassembled WGS sequence"/>
</dbReference>
<keyword evidence="2" id="KW-1185">Reference proteome</keyword>
<comment type="caution">
    <text evidence="1">The sequence shown here is derived from an EMBL/GenBank/DDBJ whole genome shotgun (WGS) entry which is preliminary data.</text>
</comment>
<gene>
    <name evidence="1" type="ORF">C0039_05105</name>
</gene>
<dbReference type="RefSeq" id="WP_101517441.1">
    <property type="nucleotide sequence ID" value="NZ_PKUS01000003.1"/>
</dbReference>
<sequence>MLQFLCRKSISGDIDVNLAMRHLASHEWGRARVILERALAKGRLSEPEQARILLQEARDRLGVRGA</sequence>
<dbReference type="AlphaFoldDB" id="A0A2N5X607"/>